<dbReference type="SUPFAM" id="SSF57756">
    <property type="entry name" value="Retrovirus zinc finger-like domains"/>
    <property type="match status" value="1"/>
</dbReference>
<dbReference type="InterPro" id="IPR036875">
    <property type="entry name" value="Znf_CCHC_sf"/>
</dbReference>
<dbReference type="Gene3D" id="4.10.60.10">
    <property type="entry name" value="Zinc finger, CCHC-type"/>
    <property type="match status" value="1"/>
</dbReference>
<dbReference type="AlphaFoldDB" id="A0A9Q3D0T4"/>
<evidence type="ECO:0000313" key="6">
    <source>
        <dbReference type="Proteomes" id="UP000765509"/>
    </source>
</evidence>
<dbReference type="SMART" id="SM00343">
    <property type="entry name" value="ZnF_C2HC"/>
    <property type="match status" value="1"/>
</dbReference>
<feature type="domain" description="CCHC-type" evidence="4">
    <location>
        <begin position="177"/>
        <end position="191"/>
    </location>
</feature>
<dbReference type="GO" id="GO:0003676">
    <property type="term" value="F:nucleic acid binding"/>
    <property type="evidence" value="ECO:0007669"/>
    <property type="project" value="InterPro"/>
</dbReference>
<evidence type="ECO:0000256" key="1">
    <source>
        <dbReference type="ARBA" id="ARBA00022664"/>
    </source>
</evidence>
<dbReference type="Proteomes" id="UP000765509">
    <property type="component" value="Unassembled WGS sequence"/>
</dbReference>
<sequence length="231" mass="25864">MPNARSTYQALRKRFSKASWSAILQHTSRVFMPSDQSTNLLQHSLTVQASLDALQYQIGPLTAKNVAPIILFFLDPQFQDQITLVLDMWKARNSDLNITMTDILDINNHLKSRFLPESSSAIQLSRLESSKCENFSPKQKLISPRHPNSPRPSMTAQSINQQSPDWKKKWLTSRNPCFYCGGTGHWAPNCPIKLKAEEARLKHGKIPSVASLGVIPSLESNEALLDSGATH</sequence>
<evidence type="ECO:0000256" key="3">
    <source>
        <dbReference type="SAM" id="MobiDB-lite"/>
    </source>
</evidence>
<keyword evidence="2" id="KW-0479">Metal-binding</keyword>
<keyword evidence="6" id="KW-1185">Reference proteome</keyword>
<dbReference type="GO" id="GO:0008270">
    <property type="term" value="F:zinc ion binding"/>
    <property type="evidence" value="ECO:0007669"/>
    <property type="project" value="UniProtKB-KW"/>
</dbReference>
<evidence type="ECO:0000313" key="5">
    <source>
        <dbReference type="EMBL" id="MBW0491792.1"/>
    </source>
</evidence>
<keyword evidence="2" id="KW-0863">Zinc-finger</keyword>
<evidence type="ECO:0000256" key="2">
    <source>
        <dbReference type="PROSITE-ProRule" id="PRU00047"/>
    </source>
</evidence>
<feature type="region of interest" description="Disordered" evidence="3">
    <location>
        <begin position="135"/>
        <end position="165"/>
    </location>
</feature>
<keyword evidence="2" id="KW-0862">Zinc</keyword>
<comment type="caution">
    <text evidence="5">The sequence shown here is derived from an EMBL/GenBank/DDBJ whole genome shotgun (WGS) entry which is preliminary data.</text>
</comment>
<organism evidence="5 6">
    <name type="scientific">Austropuccinia psidii MF-1</name>
    <dbReference type="NCBI Taxonomy" id="1389203"/>
    <lineage>
        <taxon>Eukaryota</taxon>
        <taxon>Fungi</taxon>
        <taxon>Dikarya</taxon>
        <taxon>Basidiomycota</taxon>
        <taxon>Pucciniomycotina</taxon>
        <taxon>Pucciniomycetes</taxon>
        <taxon>Pucciniales</taxon>
        <taxon>Sphaerophragmiaceae</taxon>
        <taxon>Austropuccinia</taxon>
    </lineage>
</organism>
<dbReference type="OrthoDB" id="1099063at2759"/>
<dbReference type="EMBL" id="AVOT02011262">
    <property type="protein sequence ID" value="MBW0491792.1"/>
    <property type="molecule type" value="Genomic_DNA"/>
</dbReference>
<reference evidence="5" key="1">
    <citation type="submission" date="2021-03" db="EMBL/GenBank/DDBJ databases">
        <title>Draft genome sequence of rust myrtle Austropuccinia psidii MF-1, a brazilian biotype.</title>
        <authorList>
            <person name="Quecine M.C."/>
            <person name="Pachon D.M.R."/>
            <person name="Bonatelli M.L."/>
            <person name="Correr F.H."/>
            <person name="Franceschini L.M."/>
            <person name="Leite T.F."/>
            <person name="Margarido G.R.A."/>
            <person name="Almeida C.A."/>
            <person name="Ferrarezi J.A."/>
            <person name="Labate C.A."/>
        </authorList>
    </citation>
    <scope>NUCLEOTIDE SEQUENCE</scope>
    <source>
        <strain evidence="5">MF-1</strain>
    </source>
</reference>
<protein>
    <recommendedName>
        <fullName evidence="4">CCHC-type domain-containing protein</fullName>
    </recommendedName>
</protein>
<name>A0A9Q3D0T4_9BASI</name>
<dbReference type="Pfam" id="PF00098">
    <property type="entry name" value="zf-CCHC"/>
    <property type="match status" value="1"/>
</dbReference>
<dbReference type="GO" id="GO:0006397">
    <property type="term" value="P:mRNA processing"/>
    <property type="evidence" value="ECO:0007669"/>
    <property type="project" value="UniProtKB-KW"/>
</dbReference>
<evidence type="ECO:0000259" key="4">
    <source>
        <dbReference type="PROSITE" id="PS50158"/>
    </source>
</evidence>
<feature type="compositionally biased region" description="Polar residues" evidence="3">
    <location>
        <begin position="151"/>
        <end position="164"/>
    </location>
</feature>
<dbReference type="PROSITE" id="PS50158">
    <property type="entry name" value="ZF_CCHC"/>
    <property type="match status" value="1"/>
</dbReference>
<proteinExistence type="predicted"/>
<dbReference type="InterPro" id="IPR001878">
    <property type="entry name" value="Znf_CCHC"/>
</dbReference>
<accession>A0A9Q3D0T4</accession>
<keyword evidence="1" id="KW-0507">mRNA processing</keyword>
<gene>
    <name evidence="5" type="ORF">O181_031507</name>
</gene>